<dbReference type="PANTHER" id="PTHR37507:SF2">
    <property type="entry name" value="SPORULATION PROTEIN YDCC"/>
    <property type="match status" value="1"/>
</dbReference>
<dbReference type="HOGENOM" id="CLU_040882_2_0_2"/>
<gene>
    <name evidence="1" type="ordered locus">OE_2586F</name>
</gene>
<dbReference type="Proteomes" id="UP000001321">
    <property type="component" value="Chromosome"/>
</dbReference>
<organism evidence="1 2">
    <name type="scientific">Halobacterium salinarum (strain ATCC 29341 / DSM 671 / R1)</name>
    <dbReference type="NCBI Taxonomy" id="478009"/>
    <lineage>
        <taxon>Archaea</taxon>
        <taxon>Methanobacteriati</taxon>
        <taxon>Methanobacteriota</taxon>
        <taxon>Stenosarchaea group</taxon>
        <taxon>Halobacteria</taxon>
        <taxon>Halobacteriales</taxon>
        <taxon>Halobacteriaceae</taxon>
        <taxon>Halobacterium</taxon>
        <taxon>Halobacterium salinarum NRC-34001</taxon>
    </lineage>
</organism>
<dbReference type="SUPFAM" id="SSF89392">
    <property type="entry name" value="Prokaryotic lipoproteins and lipoprotein localization factors"/>
    <property type="match status" value="1"/>
</dbReference>
<name>B0R4V3_HALS3</name>
<sequence length="394" mass="41214">MTQICDAMVSVRLCLILALVVLGGCVFVLTDDHTGAPSSTAVAAGLNDIESVSATEVSGIRFGNTSSHTTTTLRISLAGDSLRRFSRVREPNATAGDVTLVTGHGTMAYDASRNRVTRAPHNDAAVSVVDQAGFYERVVAAAHDGSTVTVPSRGVSPLPAIPAADADATDNTTDVPGYAVSYLGARTVAGRNAHGFRLTPATDAAADMTQTLWLDARYYYPLRTVTTVTSNATTYHLRSHLENVTFNADLSAKPFSWTPPADATTEIVDTTTRRFDALAALRDASRLSVPDPELPAAYSFDSGRTSGAAHRQVTAEYSAPGAHRATMTKFTAPPGGPALDAGAQVTVAGQPASYLVTGHTRRVSWACGGVQYRLSSGALNRSQLLASAAAVACR</sequence>
<dbReference type="EnsemblBacteria" id="CAP13768">
    <property type="protein sequence ID" value="CAP13768"/>
    <property type="gene ID" value="OE_2586F"/>
</dbReference>
<reference evidence="1 2" key="1">
    <citation type="journal article" date="2008" name="Genomics">
        <title>Evolution in the laboratory: the genome of Halobacterium salinarum strain R1 compared to that of strain NRC-1.</title>
        <authorList>
            <person name="Pfeiffer F."/>
            <person name="Schuster S.C."/>
            <person name="Broicher A."/>
            <person name="Falb M."/>
            <person name="Palm P."/>
            <person name="Rodewald K."/>
            <person name="Ruepp A."/>
            <person name="Soppa J."/>
            <person name="Tittor J."/>
            <person name="Oesterhelt D."/>
        </authorList>
    </citation>
    <scope>NUCLEOTIDE SEQUENCE [LARGE SCALE GENOMIC DNA]</scope>
    <source>
        <strain evidence="2">ATCC 29341 / DSM 671 / R1</strain>
    </source>
</reference>
<evidence type="ECO:0000313" key="2">
    <source>
        <dbReference type="Proteomes" id="UP000001321"/>
    </source>
</evidence>
<evidence type="ECO:0000313" key="1">
    <source>
        <dbReference type="EMBL" id="CAP13768.1"/>
    </source>
</evidence>
<dbReference type="PANTHER" id="PTHR37507">
    <property type="entry name" value="SPORULATION PROTEIN YDCC"/>
    <property type="match status" value="1"/>
</dbReference>
<accession>B0R4V3</accession>
<protein>
    <submittedName>
        <fullName evidence="1">LppX domain protein</fullName>
    </submittedName>
</protein>
<dbReference type="Gene3D" id="2.50.20.10">
    <property type="entry name" value="Lipoprotein localisation LolA/LolB/LppX"/>
    <property type="match status" value="1"/>
</dbReference>
<dbReference type="AlphaFoldDB" id="B0R4V3"/>
<dbReference type="KEGG" id="hsl:OE_2586F"/>
<dbReference type="InterPro" id="IPR029046">
    <property type="entry name" value="LolA/LolB/LppX"/>
</dbReference>
<dbReference type="InterPro" id="IPR052944">
    <property type="entry name" value="Sporulation_related"/>
</dbReference>
<dbReference type="EMBL" id="AM774415">
    <property type="protein sequence ID" value="CAP13768.1"/>
    <property type="molecule type" value="Genomic_DNA"/>
</dbReference>
<proteinExistence type="predicted"/>